<evidence type="ECO:0000259" key="12">
    <source>
        <dbReference type="PROSITE" id="PS51233"/>
    </source>
</evidence>
<evidence type="ECO:0000259" key="11">
    <source>
        <dbReference type="PROSITE" id="PS50184"/>
    </source>
</evidence>
<dbReference type="PROSITE" id="PS51233">
    <property type="entry name" value="VWFD"/>
    <property type="match status" value="1"/>
</dbReference>
<comment type="subcellular location">
    <subcellularLocation>
        <location evidence="1">Secreted</location>
    </subcellularLocation>
</comment>
<dbReference type="GO" id="GO:0005615">
    <property type="term" value="C:extracellular space"/>
    <property type="evidence" value="ECO:0007669"/>
    <property type="project" value="TreeGrafter"/>
</dbReference>
<dbReference type="InterPro" id="IPR006208">
    <property type="entry name" value="Glyco_hormone_CN"/>
</dbReference>
<feature type="disulfide bond" evidence="8">
    <location>
        <begin position="964"/>
        <end position="1018"/>
    </location>
</feature>
<keyword evidence="4" id="KW-0677">Repeat</keyword>
<dbReference type="Pfam" id="PF13330">
    <property type="entry name" value="Mucin2_WxxW"/>
    <property type="match status" value="1"/>
</dbReference>
<evidence type="ECO:0000256" key="7">
    <source>
        <dbReference type="ARBA" id="ARBA00023180"/>
    </source>
</evidence>
<dbReference type="InterPro" id="IPR050780">
    <property type="entry name" value="Mucin_vWF_Thrombospondin_sf"/>
</dbReference>
<dbReference type="Pfam" id="PF00007">
    <property type="entry name" value="Cys_knot"/>
    <property type="match status" value="1"/>
</dbReference>
<evidence type="ECO:0000313" key="14">
    <source>
        <dbReference type="Proteomes" id="UP001228049"/>
    </source>
</evidence>
<dbReference type="Gene3D" id="2.10.25.10">
    <property type="entry name" value="Laminin"/>
    <property type="match status" value="1"/>
</dbReference>
<name>A0AAD9BZ04_DISEL</name>
<feature type="domain" description="CTCK" evidence="10">
    <location>
        <begin position="939"/>
        <end position="1026"/>
    </location>
</feature>
<keyword evidence="7" id="KW-0325">Glycoprotein</keyword>
<evidence type="ECO:0000256" key="5">
    <source>
        <dbReference type="ARBA" id="ARBA00023008"/>
    </source>
</evidence>
<evidence type="ECO:0000256" key="9">
    <source>
        <dbReference type="SAM" id="MobiDB-lite"/>
    </source>
</evidence>
<feature type="domain" description="VWFD" evidence="12">
    <location>
        <begin position="396"/>
        <end position="576"/>
    </location>
</feature>
<dbReference type="InterPro" id="IPR014853">
    <property type="entry name" value="VWF/SSPO/ZAN-like_Cys-rich_dom"/>
</dbReference>
<dbReference type="Pfam" id="PF08742">
    <property type="entry name" value="C8"/>
    <property type="match status" value="1"/>
</dbReference>
<dbReference type="PROSITE" id="PS01225">
    <property type="entry name" value="CTCK_2"/>
    <property type="match status" value="1"/>
</dbReference>
<dbReference type="InterPro" id="IPR001007">
    <property type="entry name" value="VWF_dom"/>
</dbReference>
<dbReference type="GO" id="GO:0031012">
    <property type="term" value="C:extracellular matrix"/>
    <property type="evidence" value="ECO:0007669"/>
    <property type="project" value="TreeGrafter"/>
</dbReference>
<organism evidence="13 14">
    <name type="scientific">Dissostichus eleginoides</name>
    <name type="common">Patagonian toothfish</name>
    <name type="synonym">Dissostichus amissus</name>
    <dbReference type="NCBI Taxonomy" id="100907"/>
    <lineage>
        <taxon>Eukaryota</taxon>
        <taxon>Metazoa</taxon>
        <taxon>Chordata</taxon>
        <taxon>Craniata</taxon>
        <taxon>Vertebrata</taxon>
        <taxon>Euteleostomi</taxon>
        <taxon>Actinopterygii</taxon>
        <taxon>Neopterygii</taxon>
        <taxon>Teleostei</taxon>
        <taxon>Neoteleostei</taxon>
        <taxon>Acanthomorphata</taxon>
        <taxon>Eupercaria</taxon>
        <taxon>Perciformes</taxon>
        <taxon>Notothenioidei</taxon>
        <taxon>Nototheniidae</taxon>
        <taxon>Dissostichus</taxon>
    </lineage>
</organism>
<dbReference type="Pfam" id="PF00094">
    <property type="entry name" value="VWD"/>
    <property type="match status" value="1"/>
</dbReference>
<evidence type="ECO:0000313" key="13">
    <source>
        <dbReference type="EMBL" id="KAK1891158.1"/>
    </source>
</evidence>
<protein>
    <submittedName>
        <fullName evidence="13">Intestinal mucin-like protein</fullName>
    </submittedName>
</protein>
<keyword evidence="6 8" id="KW-1015">Disulfide bond</keyword>
<comment type="caution">
    <text evidence="8">Lacks conserved residue(s) required for the propagation of feature annotation.</text>
</comment>
<dbReference type="InterPro" id="IPR001846">
    <property type="entry name" value="VWF_type-D"/>
</dbReference>
<dbReference type="InterPro" id="IPR036084">
    <property type="entry name" value="Ser_inhib-like_sf"/>
</dbReference>
<keyword evidence="2" id="KW-0964">Secreted</keyword>
<feature type="disulfide bond" evidence="8">
    <location>
        <begin position="968"/>
        <end position="1020"/>
    </location>
</feature>
<dbReference type="EMBL" id="JASDAP010000015">
    <property type="protein sequence ID" value="KAK1891158.1"/>
    <property type="molecule type" value="Genomic_DNA"/>
</dbReference>
<dbReference type="SMART" id="SM00832">
    <property type="entry name" value="C8"/>
    <property type="match status" value="1"/>
</dbReference>
<evidence type="ECO:0000256" key="8">
    <source>
        <dbReference type="PROSITE-ProRule" id="PRU00039"/>
    </source>
</evidence>
<dbReference type="PANTHER" id="PTHR11339:SF406">
    <property type="entry name" value="MUCIN-5AC-LIKE"/>
    <property type="match status" value="1"/>
</dbReference>
<evidence type="ECO:0000256" key="2">
    <source>
        <dbReference type="ARBA" id="ARBA00022525"/>
    </source>
</evidence>
<gene>
    <name evidence="13" type="ORF">KUDE01_009986</name>
</gene>
<dbReference type="SUPFAM" id="SSF57603">
    <property type="entry name" value="FnI-like domain"/>
    <property type="match status" value="1"/>
</dbReference>
<feature type="disulfide bond" evidence="8">
    <location>
        <begin position="953"/>
        <end position="1002"/>
    </location>
</feature>
<dbReference type="SUPFAM" id="SSF57567">
    <property type="entry name" value="Serine protease inhibitors"/>
    <property type="match status" value="1"/>
</dbReference>
<dbReference type="AlphaFoldDB" id="A0AAD9BZ04"/>
<keyword evidence="3" id="KW-0732">Signal</keyword>
<feature type="region of interest" description="Disordered" evidence="9">
    <location>
        <begin position="1"/>
        <end position="23"/>
    </location>
</feature>
<dbReference type="PROSITE" id="PS01208">
    <property type="entry name" value="VWFC_1"/>
    <property type="match status" value="1"/>
</dbReference>
<dbReference type="InterPro" id="IPR025155">
    <property type="entry name" value="WxxW_domain"/>
</dbReference>
<dbReference type="SMART" id="SM00214">
    <property type="entry name" value="VWC"/>
    <property type="match status" value="2"/>
</dbReference>
<dbReference type="InterPro" id="IPR006207">
    <property type="entry name" value="Cys_knot_C"/>
</dbReference>
<feature type="domain" description="VWFC" evidence="11">
    <location>
        <begin position="792"/>
        <end position="859"/>
    </location>
</feature>
<dbReference type="PANTHER" id="PTHR11339">
    <property type="entry name" value="EXTRACELLULAR MATRIX GLYCOPROTEIN RELATED"/>
    <property type="match status" value="1"/>
</dbReference>
<dbReference type="SMART" id="SM00216">
    <property type="entry name" value="VWD"/>
    <property type="match status" value="1"/>
</dbReference>
<dbReference type="PROSITE" id="PS50184">
    <property type="entry name" value="VWFC_2"/>
    <property type="match status" value="1"/>
</dbReference>
<sequence length="1045" mass="116948">MTCGWSEWINLGKPTSGPNGGDDESIQNIISAGYHICSAPEEVQCRSVLYPGLPMSEMGQTVSNTFHYRTYYTLNAFHHSNNYNTLNSFHHRNNYDPLNSFHYSTNYNTFNAFHHSNNYNTLNSFNHSTNYNTFNSFHHRNNYNTLNSFHHRNNYDPLNSFHYSTNYNTFNAFHHSNNYNTLNSFNHSTNYNTFNSFHHRNNYNTLNSFHYSTNYNTFNAFHHSNNYNTLNSFNHSTNCNTINSINNSYSLNTFEYNNYYTFYHNQNNNNSANHNCTLPWTYYILNAFHHSNNYNTLNYFHYSNIYNTLNSLHHSNNYNTLNSFHYDNFSCWLHSPKLNGESWIVSDCTNATCLNGSVSLGPRKCPIQKPVVCANNFAAIEVPDDDGCCSHYECQCICFGWGDPHYVTFDGTFYGFQGNCSYWLVKEISPKYNFSVMIDNYYCGAADGSSCPQSITVFYKSYKIFITQKDINGMFKNQISVNDRHVSLAYQNGDFRITTTGIDTVLVIPKIHAKITFSGLIFSIDLPYSKFGNNTWGQCGTCDNNRTDDCMLPSGKMDSSCPNMAHEWHTNGSNCKQPPPTPNTTPTPGTCNTSICEIIKSSVFEACHKVVDYLPFVEACEFDVCHMHINHIGCISLQTYAEVCALAGICIDWRNSTKGLCVYTCPSPKVYQPCGSPVEPTCDSWYNQKFIDTVNEFSEMTSVRVEGCFCPNGTTLLSSASDECVPTCAPPPVSCEEPGQVKVNNTVGCCQEDKCECDVKQCPGVPSCPVGSTLHTTVGVCCSNYLCKNIPDVCVFNNLEYQVGDSVPMKSCEKCKCSSRTNASSHLNIIVCQPLPCDTHCPVGYEYQVSPPQCCGQCVQVGCVVALPNSTHALKPGTLWSPAGNPCVKFECVKIANHFITVEAKTMCPPYNPAECIPGTETVASDGCCHTCIHIGQPCSVSSTAVTVESQGCHSKEVVNVTSCAGACGTFTFYSTKMRALQHTCSCCQEVATSERQIQLSCPDSTEISYSYTYIETCACLDTDCSVLRRGQTSAPAASSRRRRR</sequence>
<keyword evidence="14" id="KW-1185">Reference proteome</keyword>
<dbReference type="Proteomes" id="UP001228049">
    <property type="component" value="Unassembled WGS sequence"/>
</dbReference>
<accession>A0AAD9BZ04</accession>
<evidence type="ECO:0000256" key="4">
    <source>
        <dbReference type="ARBA" id="ARBA00022737"/>
    </source>
</evidence>
<comment type="caution">
    <text evidence="13">The sequence shown here is derived from an EMBL/GenBank/DDBJ whole genome shotgun (WGS) entry which is preliminary data.</text>
</comment>
<evidence type="ECO:0000256" key="1">
    <source>
        <dbReference type="ARBA" id="ARBA00004613"/>
    </source>
</evidence>
<evidence type="ECO:0000256" key="3">
    <source>
        <dbReference type="ARBA" id="ARBA00022729"/>
    </source>
</evidence>
<keyword evidence="5" id="KW-0186">Copper</keyword>
<evidence type="ECO:0000259" key="10">
    <source>
        <dbReference type="PROSITE" id="PS01225"/>
    </source>
</evidence>
<dbReference type="SMART" id="SM00041">
    <property type="entry name" value="CT"/>
    <property type="match status" value="1"/>
</dbReference>
<evidence type="ECO:0000256" key="6">
    <source>
        <dbReference type="ARBA" id="ARBA00023157"/>
    </source>
</evidence>
<reference evidence="13" key="1">
    <citation type="submission" date="2023-04" db="EMBL/GenBank/DDBJ databases">
        <title>Chromosome-level genome of Chaenocephalus aceratus.</title>
        <authorList>
            <person name="Park H."/>
        </authorList>
    </citation>
    <scope>NUCLEOTIDE SEQUENCE</scope>
    <source>
        <strain evidence="13">DE</strain>
        <tissue evidence="13">Muscle</tissue>
    </source>
</reference>
<dbReference type="CDD" id="cd19941">
    <property type="entry name" value="TIL"/>
    <property type="match status" value="1"/>
</dbReference>
<proteinExistence type="predicted"/>